<dbReference type="eggNOG" id="KOG0552">
    <property type="taxonomic scope" value="Eukaryota"/>
</dbReference>
<accession>B9S094</accession>
<proteinExistence type="predicted"/>
<dbReference type="STRING" id="3988.B9S094"/>
<keyword evidence="2" id="KW-1185">Reference proteome</keyword>
<evidence type="ECO:0000313" key="1">
    <source>
        <dbReference type="EMBL" id="EEF42827.1"/>
    </source>
</evidence>
<gene>
    <name evidence="1" type="ORF">RCOM_1351590</name>
</gene>
<dbReference type="EMBL" id="EQ973837">
    <property type="protein sequence ID" value="EEF42827.1"/>
    <property type="molecule type" value="Genomic_DNA"/>
</dbReference>
<dbReference type="Proteomes" id="UP000008311">
    <property type="component" value="Unassembled WGS sequence"/>
</dbReference>
<protein>
    <submittedName>
        <fullName evidence="1">Uncharacterized protein</fullName>
    </submittedName>
</protein>
<evidence type="ECO:0000313" key="2">
    <source>
        <dbReference type="Proteomes" id="UP000008311"/>
    </source>
</evidence>
<dbReference type="AlphaFoldDB" id="B9S094"/>
<reference evidence="2" key="1">
    <citation type="journal article" date="2010" name="Nat. Biotechnol.">
        <title>Draft genome sequence of the oilseed species Ricinus communis.</title>
        <authorList>
            <person name="Chan A.P."/>
            <person name="Crabtree J."/>
            <person name="Zhao Q."/>
            <person name="Lorenzi H."/>
            <person name="Orvis J."/>
            <person name="Puiu D."/>
            <person name="Melake-Berhan A."/>
            <person name="Jones K.M."/>
            <person name="Redman J."/>
            <person name="Chen G."/>
            <person name="Cahoon E.B."/>
            <person name="Gedil M."/>
            <person name="Stanke M."/>
            <person name="Haas B.J."/>
            <person name="Wortman J.R."/>
            <person name="Fraser-Liggett C.M."/>
            <person name="Ravel J."/>
            <person name="Rabinowicz P.D."/>
        </authorList>
    </citation>
    <scope>NUCLEOTIDE SEQUENCE [LARGE SCALE GENOMIC DNA]</scope>
    <source>
        <strain evidence="2">cv. Hale</strain>
    </source>
</reference>
<organism evidence="1 2">
    <name type="scientific">Ricinus communis</name>
    <name type="common">Castor bean</name>
    <dbReference type="NCBI Taxonomy" id="3988"/>
    <lineage>
        <taxon>Eukaryota</taxon>
        <taxon>Viridiplantae</taxon>
        <taxon>Streptophyta</taxon>
        <taxon>Embryophyta</taxon>
        <taxon>Tracheophyta</taxon>
        <taxon>Spermatophyta</taxon>
        <taxon>Magnoliopsida</taxon>
        <taxon>eudicotyledons</taxon>
        <taxon>Gunneridae</taxon>
        <taxon>Pentapetalae</taxon>
        <taxon>rosids</taxon>
        <taxon>fabids</taxon>
        <taxon>Malpighiales</taxon>
        <taxon>Euphorbiaceae</taxon>
        <taxon>Acalyphoideae</taxon>
        <taxon>Acalypheae</taxon>
        <taxon>Ricinus</taxon>
    </lineage>
</organism>
<name>B9S094_RICCO</name>
<dbReference type="InParanoid" id="B9S094"/>
<sequence>MELSFFSCHHQYNPFLIQNKPFCSIATTRKRLPSKNLRVTQCNCSLSSSYDFSKPTSLTSDHEGRRALLTSLLTIAAAVHACDVAEGASTSRRALKASKIPESEFKALPNGLK</sequence>